<comment type="subcellular location">
    <subcellularLocation>
        <location evidence="1">Nucleus</location>
        <location evidence="1">Nucleolus</location>
    </subcellularLocation>
</comment>
<dbReference type="PROSITE" id="PS50158">
    <property type="entry name" value="ZF_CCHC"/>
    <property type="match status" value="3"/>
</dbReference>
<comment type="caution">
    <text evidence="12">The sequence shown here is derived from an EMBL/GenBank/DDBJ whole genome shotgun (WGS) entry which is preliminary data.</text>
</comment>
<dbReference type="GO" id="GO:0071038">
    <property type="term" value="P:TRAMP-dependent tRNA surveillance pathway"/>
    <property type="evidence" value="ECO:0007669"/>
    <property type="project" value="TreeGrafter"/>
</dbReference>
<keyword evidence="13" id="KW-1185">Reference proteome</keyword>
<evidence type="ECO:0000256" key="6">
    <source>
        <dbReference type="ARBA" id="ARBA00023242"/>
    </source>
</evidence>
<dbReference type="GO" id="GO:0071031">
    <property type="term" value="P:nuclear mRNA surveillance of mRNA 3'-end processing"/>
    <property type="evidence" value="ECO:0007669"/>
    <property type="project" value="TreeGrafter"/>
</dbReference>
<name>A0AAW0PRZ3_9GOBI</name>
<feature type="region of interest" description="Disordered" evidence="10">
    <location>
        <begin position="385"/>
        <end position="422"/>
    </location>
</feature>
<dbReference type="GO" id="GO:0071036">
    <property type="term" value="P:nuclear polyadenylation-dependent snoRNA catabolic process"/>
    <property type="evidence" value="ECO:0007669"/>
    <property type="project" value="TreeGrafter"/>
</dbReference>
<feature type="compositionally biased region" description="Basic and acidic residues" evidence="10">
    <location>
        <begin position="86"/>
        <end position="112"/>
    </location>
</feature>
<feature type="compositionally biased region" description="Basic and acidic residues" evidence="10">
    <location>
        <begin position="1"/>
        <end position="10"/>
    </location>
</feature>
<keyword evidence="4 9" id="KW-0863">Zinc-finger</keyword>
<keyword evidence="2" id="KW-0479">Metal-binding</keyword>
<keyword evidence="3" id="KW-0677">Repeat</keyword>
<dbReference type="GO" id="GO:0071039">
    <property type="term" value="P:nuclear polyadenylation-dependent CUT catabolic process"/>
    <property type="evidence" value="ECO:0007669"/>
    <property type="project" value="TreeGrafter"/>
</dbReference>
<dbReference type="Gene3D" id="4.10.60.10">
    <property type="entry name" value="Zinc finger, CCHC-type"/>
    <property type="match status" value="2"/>
</dbReference>
<dbReference type="EMBL" id="JBBPFD010000004">
    <property type="protein sequence ID" value="KAK7929434.1"/>
    <property type="molecule type" value="Genomic_DNA"/>
</dbReference>
<feature type="domain" description="CCHC-type" evidence="11">
    <location>
        <begin position="242"/>
        <end position="256"/>
    </location>
</feature>
<feature type="region of interest" description="Disordered" evidence="10">
    <location>
        <begin position="49"/>
        <end position="115"/>
    </location>
</feature>
<accession>A0AAW0PRZ3</accession>
<feature type="compositionally biased region" description="Acidic residues" evidence="10">
    <location>
        <begin position="11"/>
        <end position="31"/>
    </location>
</feature>
<dbReference type="GO" id="GO:0008270">
    <property type="term" value="F:zinc ion binding"/>
    <property type="evidence" value="ECO:0007669"/>
    <property type="project" value="UniProtKB-KW"/>
</dbReference>
<dbReference type="Proteomes" id="UP001460270">
    <property type="component" value="Unassembled WGS sequence"/>
</dbReference>
<evidence type="ECO:0000256" key="3">
    <source>
        <dbReference type="ARBA" id="ARBA00022737"/>
    </source>
</evidence>
<dbReference type="InterPro" id="IPR001878">
    <property type="entry name" value="Znf_CCHC"/>
</dbReference>
<evidence type="ECO:0000256" key="10">
    <source>
        <dbReference type="SAM" id="MobiDB-lite"/>
    </source>
</evidence>
<dbReference type="GO" id="GO:0071037">
    <property type="term" value="P:nuclear polyadenylation-dependent snRNA catabolic process"/>
    <property type="evidence" value="ECO:0007669"/>
    <property type="project" value="TreeGrafter"/>
</dbReference>
<evidence type="ECO:0000313" key="12">
    <source>
        <dbReference type="EMBL" id="KAK7929434.1"/>
    </source>
</evidence>
<keyword evidence="5" id="KW-0862">Zinc</keyword>
<feature type="domain" description="CCHC-type" evidence="11">
    <location>
        <begin position="327"/>
        <end position="341"/>
    </location>
</feature>
<dbReference type="PANTHER" id="PTHR46543">
    <property type="entry name" value="ZINC FINGER CCHC DOMAIN-CONTAINING PROTEIN 7"/>
    <property type="match status" value="1"/>
</dbReference>
<dbReference type="GO" id="GO:0071035">
    <property type="term" value="P:nuclear polyadenylation-dependent rRNA catabolic process"/>
    <property type="evidence" value="ECO:0007669"/>
    <property type="project" value="TreeGrafter"/>
</dbReference>
<evidence type="ECO:0000256" key="8">
    <source>
        <dbReference type="ARBA" id="ARBA00043023"/>
    </source>
</evidence>
<sequence>MFSSYQHHEQLEDELYRDEEDDSDGSEADSELEFHLYSQLHYSCNAGEVSELEDKKKEMDENNTQDNHIITNGENLGHSSQSENCNRAEKKDTVQKEKEKKRTKNVKKDQSKSLRPVTTEFEEVIVIDSSPDVITLSEDDSSDETEGVCALKCRRIPKLCTSTPAQQVKKRGIDAAVPVNVSSSDSQSESEFQCVLGSSSSSSDSDDLENWMILGRGQQEGDQSISLNLDGVLRAKQKVSSCFLCGTVGHVVSACPYKHCNNCGLPGHLFNSCHERAYWHKQCRRCSMTGHFLDDCPEVWRQYHITIKKGPPVIHQENSRGRTPAYCYNCAKKGHFGHECRMQRMFNGTYPSTPFINYYDTTKDLKFRQDRIELKAKGLKNNDIIPSVLQSPSTPGPPRKKQKTCLEKRNHRQKGVARQSYKTDLPASSHIFFSDTPESISQTSKQPKHKIVSVEKPWKPKRPVPQSRDSLPRPKVVFDESDDFPRGGGEGEEVEKGKKGKKMKKNGQSLCWTDARRQKTNNNSVNQRKKKKTKKANTNMTNKMYPTDENLFVIKQRKRKR</sequence>
<organism evidence="12 13">
    <name type="scientific">Mugilogobius chulae</name>
    <name type="common">yellowstripe goby</name>
    <dbReference type="NCBI Taxonomy" id="88201"/>
    <lineage>
        <taxon>Eukaryota</taxon>
        <taxon>Metazoa</taxon>
        <taxon>Chordata</taxon>
        <taxon>Craniata</taxon>
        <taxon>Vertebrata</taxon>
        <taxon>Euteleostomi</taxon>
        <taxon>Actinopterygii</taxon>
        <taxon>Neopterygii</taxon>
        <taxon>Teleostei</taxon>
        <taxon>Neoteleostei</taxon>
        <taxon>Acanthomorphata</taxon>
        <taxon>Gobiaria</taxon>
        <taxon>Gobiiformes</taxon>
        <taxon>Gobioidei</taxon>
        <taxon>Gobiidae</taxon>
        <taxon>Gobionellinae</taxon>
        <taxon>Mugilogobius</taxon>
    </lineage>
</organism>
<feature type="region of interest" description="Disordered" evidence="10">
    <location>
        <begin position="1"/>
        <end position="34"/>
    </location>
</feature>
<dbReference type="InterPro" id="IPR051644">
    <property type="entry name" value="TRAMP_AT-DNA-binding"/>
</dbReference>
<reference evidence="13" key="1">
    <citation type="submission" date="2024-04" db="EMBL/GenBank/DDBJ databases">
        <title>Salinicola lusitanus LLJ914,a marine bacterium isolated from the Okinawa Trough.</title>
        <authorList>
            <person name="Li J."/>
        </authorList>
    </citation>
    <scope>NUCLEOTIDE SEQUENCE [LARGE SCALE GENOMIC DNA]</scope>
</reference>
<dbReference type="InterPro" id="IPR036875">
    <property type="entry name" value="Znf_CCHC_sf"/>
</dbReference>
<feature type="domain" description="CCHC-type" evidence="11">
    <location>
        <begin position="283"/>
        <end position="298"/>
    </location>
</feature>
<dbReference type="SMART" id="SM00343">
    <property type="entry name" value="ZnF_C2HC"/>
    <property type="match status" value="4"/>
</dbReference>
<dbReference type="PANTHER" id="PTHR46543:SF1">
    <property type="entry name" value="ZINC FINGER CCHC DOMAIN-CONTAINING PROTEIN 7"/>
    <property type="match status" value="1"/>
</dbReference>
<dbReference type="GO" id="GO:0005730">
    <property type="term" value="C:nucleolus"/>
    <property type="evidence" value="ECO:0007669"/>
    <property type="project" value="UniProtKB-SubCell"/>
</dbReference>
<evidence type="ECO:0000256" key="2">
    <source>
        <dbReference type="ARBA" id="ARBA00022723"/>
    </source>
</evidence>
<keyword evidence="6" id="KW-0539">Nucleus</keyword>
<dbReference type="AlphaFoldDB" id="A0AAW0PRZ3"/>
<dbReference type="GO" id="GO:0003723">
    <property type="term" value="F:RNA binding"/>
    <property type="evidence" value="ECO:0007669"/>
    <property type="project" value="TreeGrafter"/>
</dbReference>
<evidence type="ECO:0000256" key="1">
    <source>
        <dbReference type="ARBA" id="ARBA00004604"/>
    </source>
</evidence>
<feature type="compositionally biased region" description="Polar residues" evidence="10">
    <location>
        <begin position="436"/>
        <end position="445"/>
    </location>
</feature>
<proteinExistence type="predicted"/>
<dbReference type="SUPFAM" id="SSF57756">
    <property type="entry name" value="Retrovirus zinc finger-like domains"/>
    <property type="match status" value="2"/>
</dbReference>
<feature type="compositionally biased region" description="Basic residues" evidence="10">
    <location>
        <begin position="398"/>
        <end position="415"/>
    </location>
</feature>
<dbReference type="FunFam" id="4.10.60.10:FF:000020">
    <property type="entry name" value="Zinc finger CCHC domain-containing protein 7"/>
    <property type="match status" value="1"/>
</dbReference>
<evidence type="ECO:0000256" key="4">
    <source>
        <dbReference type="ARBA" id="ARBA00022771"/>
    </source>
</evidence>
<evidence type="ECO:0000256" key="5">
    <source>
        <dbReference type="ARBA" id="ARBA00022833"/>
    </source>
</evidence>
<feature type="compositionally biased region" description="Polar residues" evidence="10">
    <location>
        <begin position="62"/>
        <end position="85"/>
    </location>
</feature>
<protein>
    <recommendedName>
        <fullName evidence="7">Zinc finger CCHC domain-containing protein 7</fullName>
    </recommendedName>
    <alternativeName>
        <fullName evidence="8">TRAMP-like complex RNA-binding factor ZCCHC7</fullName>
    </alternativeName>
</protein>
<dbReference type="GO" id="GO:0031499">
    <property type="term" value="C:TRAMP complex"/>
    <property type="evidence" value="ECO:0007669"/>
    <property type="project" value="TreeGrafter"/>
</dbReference>
<gene>
    <name evidence="12" type="ORF">WMY93_005829</name>
</gene>
<evidence type="ECO:0000259" key="11">
    <source>
        <dbReference type="PROSITE" id="PS50158"/>
    </source>
</evidence>
<evidence type="ECO:0000313" key="13">
    <source>
        <dbReference type="Proteomes" id="UP001460270"/>
    </source>
</evidence>
<evidence type="ECO:0000256" key="7">
    <source>
        <dbReference type="ARBA" id="ARBA00041190"/>
    </source>
</evidence>
<evidence type="ECO:0000256" key="9">
    <source>
        <dbReference type="PROSITE-ProRule" id="PRU00047"/>
    </source>
</evidence>
<feature type="region of interest" description="Disordered" evidence="10">
    <location>
        <begin position="436"/>
        <end position="561"/>
    </location>
</feature>